<dbReference type="EMBL" id="OU342829">
    <property type="protein sequence ID" value="CAG7580160.1"/>
    <property type="molecule type" value="Genomic_DNA"/>
</dbReference>
<organism evidence="1">
    <name type="scientific">uncultured marine phage</name>
    <dbReference type="NCBI Taxonomy" id="707152"/>
    <lineage>
        <taxon>Viruses</taxon>
        <taxon>environmental samples</taxon>
    </lineage>
</organism>
<proteinExistence type="predicted"/>
<name>A0A8D9CCS7_9VIRU</name>
<accession>A0A8D9CCS7</accession>
<evidence type="ECO:0000313" key="1">
    <source>
        <dbReference type="EMBL" id="CAG7580160.1"/>
    </source>
</evidence>
<sequence length="88" mass="10350">MKIDNDLIEEMTKNISDFNLALERENQGSNNDIVSDELMELLDISTRRSEIRKSLGFDLYLLYYDLSCSLMEEDYETASIIRDKIKNF</sequence>
<protein>
    <submittedName>
        <fullName evidence="1">Uncharacterized protein</fullName>
    </submittedName>
</protein>
<gene>
    <name evidence="1" type="ORF">SLAVMIC_00277</name>
</gene>
<reference evidence="1" key="1">
    <citation type="submission" date="2021-06" db="EMBL/GenBank/DDBJ databases">
        <authorList>
            <person name="Gannon L."/>
            <person name="Redgwell R T."/>
            <person name="Michniewski S."/>
            <person name="Harrison D C."/>
            <person name="Millard A."/>
        </authorList>
    </citation>
    <scope>NUCLEOTIDE SEQUENCE</scope>
</reference>